<keyword evidence="2" id="KW-0808">Transferase</keyword>
<accession>A0ABV0KE76</accession>
<evidence type="ECO:0000256" key="1">
    <source>
        <dbReference type="ARBA" id="ARBA00022676"/>
    </source>
</evidence>
<dbReference type="CDD" id="cd03789">
    <property type="entry name" value="GT9_LPS_heptosyltransferase"/>
    <property type="match status" value="1"/>
</dbReference>
<proteinExistence type="predicted"/>
<keyword evidence="4" id="KW-1185">Reference proteome</keyword>
<dbReference type="Proteomes" id="UP001476950">
    <property type="component" value="Unassembled WGS sequence"/>
</dbReference>
<dbReference type="EMBL" id="JAMPLM010000002">
    <property type="protein sequence ID" value="MEP1057536.1"/>
    <property type="molecule type" value="Genomic_DNA"/>
</dbReference>
<evidence type="ECO:0000313" key="4">
    <source>
        <dbReference type="Proteomes" id="UP001476950"/>
    </source>
</evidence>
<dbReference type="InterPro" id="IPR051199">
    <property type="entry name" value="LPS_LOS_Heptosyltrfase"/>
</dbReference>
<name>A0ABV0KE76_9CYAN</name>
<reference evidence="3 4" key="1">
    <citation type="submission" date="2022-04" db="EMBL/GenBank/DDBJ databases">
        <title>Positive selection, recombination, and allopatry shape intraspecific diversity of widespread and dominant cyanobacteria.</title>
        <authorList>
            <person name="Wei J."/>
            <person name="Shu W."/>
            <person name="Hu C."/>
        </authorList>
    </citation>
    <scope>NUCLEOTIDE SEQUENCE [LARGE SCALE GENOMIC DNA]</scope>
    <source>
        <strain evidence="3 4">AS-A4</strain>
    </source>
</reference>
<comment type="caution">
    <text evidence="3">The sequence shown here is derived from an EMBL/GenBank/DDBJ whole genome shotgun (WGS) entry which is preliminary data.</text>
</comment>
<sequence>MNQRASSKTSMFELEHRANFKHIVVVRSLAGLGDFLCIVPALRSLRTALPYAKITLMGLPKMQPLVERFHQYVDDLLPFPGYPGLPEQALQLQAFPTFLATVQKKRFDLALQMQGSGILTNPLTVLLGAKRTAGFFLTGQYCPEPSSFLPYLHEESEIRRYIRLMEFLGLPAQGDELEFPLCEADYKAIAAIDAAHSLQVGRYICIHPGASVVDRRWSPKRFAIIADALARHGYQIVLTGSLEEVPLTQAVARFMQAPSINLAGSTNLGALAVLLKGACLLICNDTGVSHLAAALQVPSVVIFTTSDPARWAPLNRTRHRIVCAAENDTLADAIAQAEMLLQLSLVSKEATLVGLQRVEQGDTLV</sequence>
<protein>
    <submittedName>
        <fullName evidence="3">Glycosyltransferase family 9 protein</fullName>
    </submittedName>
</protein>
<dbReference type="InterPro" id="IPR002201">
    <property type="entry name" value="Glyco_trans_9"/>
</dbReference>
<dbReference type="SUPFAM" id="SSF53756">
    <property type="entry name" value="UDP-Glycosyltransferase/glycogen phosphorylase"/>
    <property type="match status" value="1"/>
</dbReference>
<evidence type="ECO:0000256" key="2">
    <source>
        <dbReference type="ARBA" id="ARBA00022679"/>
    </source>
</evidence>
<dbReference type="Pfam" id="PF01075">
    <property type="entry name" value="Glyco_transf_9"/>
    <property type="match status" value="1"/>
</dbReference>
<evidence type="ECO:0000313" key="3">
    <source>
        <dbReference type="EMBL" id="MEP1057536.1"/>
    </source>
</evidence>
<dbReference type="RefSeq" id="WP_242033608.1">
    <property type="nucleotide sequence ID" value="NZ_JAMPLM010000002.1"/>
</dbReference>
<dbReference type="PANTHER" id="PTHR30160:SF1">
    <property type="entry name" value="LIPOPOLYSACCHARIDE 1,2-N-ACETYLGLUCOSAMINETRANSFERASE-RELATED"/>
    <property type="match status" value="1"/>
</dbReference>
<dbReference type="PANTHER" id="PTHR30160">
    <property type="entry name" value="TETRAACYLDISACCHARIDE 4'-KINASE-RELATED"/>
    <property type="match status" value="1"/>
</dbReference>
<dbReference type="Gene3D" id="3.40.50.2000">
    <property type="entry name" value="Glycogen Phosphorylase B"/>
    <property type="match status" value="2"/>
</dbReference>
<keyword evidence="1" id="KW-0328">Glycosyltransferase</keyword>
<organism evidence="3 4">
    <name type="scientific">Stenomitos frigidus AS-A4</name>
    <dbReference type="NCBI Taxonomy" id="2933935"/>
    <lineage>
        <taxon>Bacteria</taxon>
        <taxon>Bacillati</taxon>
        <taxon>Cyanobacteriota</taxon>
        <taxon>Cyanophyceae</taxon>
        <taxon>Leptolyngbyales</taxon>
        <taxon>Leptolyngbyaceae</taxon>
        <taxon>Stenomitos</taxon>
    </lineage>
</organism>
<gene>
    <name evidence="3" type="ORF">NDI38_03740</name>
</gene>